<dbReference type="OrthoDB" id="6121073at2"/>
<dbReference type="GO" id="GO:0008880">
    <property type="term" value="F:glucuronate isomerase activity"/>
    <property type="evidence" value="ECO:0007669"/>
    <property type="project" value="InterPro"/>
</dbReference>
<dbReference type="InterPro" id="IPR014710">
    <property type="entry name" value="RmlC-like_jellyroll"/>
</dbReference>
<protein>
    <submittedName>
        <fullName evidence="2">Myo-inositol catabolism IolB protein</fullName>
    </submittedName>
</protein>
<dbReference type="Pfam" id="PF04962">
    <property type="entry name" value="KduI"/>
    <property type="match status" value="1"/>
</dbReference>
<dbReference type="Proteomes" id="UP000240987">
    <property type="component" value="Unassembled WGS sequence"/>
</dbReference>
<dbReference type="PANTHER" id="PTHR39193">
    <property type="entry name" value="5-DEOXY-GLUCURONATE ISOMERASE"/>
    <property type="match status" value="1"/>
</dbReference>
<sequence>MGKHIPPFDNKNQPIIDINDDVSPLCYFNPVRLKQGEMHTHIVDGYESVIVLAGGTCCITVTNGSAEEMVFDNIGQRASVWEGNPESVYVPVGYTAVIECVSENADIMIAGGRYEETLEPFAVLQDSVDMVQYGSDDTKTHRKIKHVLGQSNADKRGRLLVSELFTVGAGGWSGFPPHKHDEDRVTENGTEETLYEEVYQFRFNPDFGFGAQFLYEHEDDFGPVYHVRTGSVIAIDKGYHPSVAAPGYEMYYFTIIVGKTSKSLVQHFDPHHEYQVNTIPGIKDMIAKFK</sequence>
<dbReference type="GO" id="GO:0019310">
    <property type="term" value="P:inositol catabolic process"/>
    <property type="evidence" value="ECO:0007669"/>
    <property type="project" value="InterPro"/>
</dbReference>
<evidence type="ECO:0000313" key="2">
    <source>
        <dbReference type="EMBL" id="PSU45320.1"/>
    </source>
</evidence>
<dbReference type="Gene3D" id="2.60.120.10">
    <property type="entry name" value="Jelly Rolls"/>
    <property type="match status" value="2"/>
</dbReference>
<dbReference type="PIRSF" id="PIRSF036628">
    <property type="entry name" value="IolB"/>
    <property type="match status" value="1"/>
</dbReference>
<dbReference type="PANTHER" id="PTHR39193:SF1">
    <property type="entry name" value="5-DEOXY-GLUCURONATE ISOMERASE"/>
    <property type="match status" value="1"/>
</dbReference>
<dbReference type="RefSeq" id="WP_011220547.1">
    <property type="nucleotide sequence ID" value="NZ_JAKJUA010000010.1"/>
</dbReference>
<dbReference type="InterPro" id="IPR021120">
    <property type="entry name" value="KduI/IolB_isomerase"/>
</dbReference>
<organism evidence="2 3">
    <name type="scientific">Photobacterium frigidiphilum</name>
    <dbReference type="NCBI Taxonomy" id="264736"/>
    <lineage>
        <taxon>Bacteria</taxon>
        <taxon>Pseudomonadati</taxon>
        <taxon>Pseudomonadota</taxon>
        <taxon>Gammaproteobacteria</taxon>
        <taxon>Vibrionales</taxon>
        <taxon>Vibrionaceae</taxon>
        <taxon>Photobacterium</taxon>
    </lineage>
</organism>
<dbReference type="EMBL" id="PYMJ01000032">
    <property type="protein sequence ID" value="PSU45320.1"/>
    <property type="molecule type" value="Genomic_DNA"/>
</dbReference>
<comment type="caution">
    <text evidence="2">The sequence shown here is derived from an EMBL/GenBank/DDBJ whole genome shotgun (WGS) entry which is preliminary data.</text>
</comment>
<dbReference type="InterPro" id="IPR011051">
    <property type="entry name" value="RmlC_Cupin_sf"/>
</dbReference>
<evidence type="ECO:0000256" key="1">
    <source>
        <dbReference type="ARBA" id="ARBA00023235"/>
    </source>
</evidence>
<dbReference type="InterPro" id="IPR024203">
    <property type="entry name" value="Deoxy-glucuronate_isom_IolB"/>
</dbReference>
<dbReference type="SUPFAM" id="SSF51182">
    <property type="entry name" value="RmlC-like cupins"/>
    <property type="match status" value="1"/>
</dbReference>
<dbReference type="AlphaFoldDB" id="A0A2T3J982"/>
<accession>A0A2T3J982</accession>
<name>A0A2T3J982_9GAMM</name>
<proteinExistence type="predicted"/>
<reference evidence="2 3" key="1">
    <citation type="submission" date="2018-01" db="EMBL/GenBank/DDBJ databases">
        <title>Whole genome sequencing of Histamine producing bacteria.</title>
        <authorList>
            <person name="Butler K."/>
        </authorList>
    </citation>
    <scope>NUCLEOTIDE SEQUENCE [LARGE SCALE GENOMIC DNA]</scope>
    <source>
        <strain evidence="2 3">JCM 12947</strain>
    </source>
</reference>
<keyword evidence="3" id="KW-1185">Reference proteome</keyword>
<gene>
    <name evidence="2" type="ORF">C9J12_23060</name>
</gene>
<evidence type="ECO:0000313" key="3">
    <source>
        <dbReference type="Proteomes" id="UP000240987"/>
    </source>
</evidence>
<keyword evidence="1" id="KW-0413">Isomerase</keyword>